<comment type="similarity">
    <text evidence="1">Belongs to the SCO1/2 family.</text>
</comment>
<dbReference type="Gene3D" id="3.40.30.10">
    <property type="entry name" value="Glutaredoxin"/>
    <property type="match status" value="1"/>
</dbReference>
<dbReference type="PANTHER" id="PTHR12151:SF25">
    <property type="entry name" value="LINALOOL DEHYDRATASE_ISOMERASE DOMAIN-CONTAINING PROTEIN"/>
    <property type="match status" value="1"/>
</dbReference>
<feature type="binding site" evidence="3">
    <location>
        <position position="73"/>
    </location>
    <ligand>
        <name>Cu cation</name>
        <dbReference type="ChEBI" id="CHEBI:23378"/>
    </ligand>
</feature>
<gene>
    <name evidence="6" type="ORF">C7444_10830</name>
</gene>
<dbReference type="InterPro" id="IPR013766">
    <property type="entry name" value="Thioredoxin_domain"/>
</dbReference>
<evidence type="ECO:0000256" key="4">
    <source>
        <dbReference type="PIRSR" id="PIRSR603782-2"/>
    </source>
</evidence>
<dbReference type="RefSeq" id="WP_110400730.1">
    <property type="nucleotide sequence ID" value="NZ_QJJS01000008.1"/>
</dbReference>
<feature type="binding site" evidence="3">
    <location>
        <position position="158"/>
    </location>
    <ligand>
        <name>Cu cation</name>
        <dbReference type="ChEBI" id="CHEBI:23378"/>
    </ligand>
</feature>
<dbReference type="PROSITE" id="PS51352">
    <property type="entry name" value="THIOREDOXIN_2"/>
    <property type="match status" value="1"/>
</dbReference>
<dbReference type="InterPro" id="IPR003782">
    <property type="entry name" value="SCO1/SenC"/>
</dbReference>
<dbReference type="SUPFAM" id="SSF52833">
    <property type="entry name" value="Thioredoxin-like"/>
    <property type="match status" value="1"/>
</dbReference>
<evidence type="ECO:0000256" key="1">
    <source>
        <dbReference type="ARBA" id="ARBA00010996"/>
    </source>
</evidence>
<dbReference type="Proteomes" id="UP000247811">
    <property type="component" value="Unassembled WGS sequence"/>
</dbReference>
<keyword evidence="4" id="KW-1015">Disulfide bond</keyword>
<reference evidence="6 7" key="1">
    <citation type="submission" date="2018-05" db="EMBL/GenBank/DDBJ databases">
        <title>Genomic Encyclopedia of Type Strains, Phase IV (KMG-IV): sequencing the most valuable type-strain genomes for metagenomic binning, comparative biology and taxonomic classification.</title>
        <authorList>
            <person name="Goeker M."/>
        </authorList>
    </citation>
    <scope>NUCLEOTIDE SEQUENCE [LARGE SCALE GENOMIC DNA]</scope>
    <source>
        <strain evidence="6 7">DSM 566</strain>
    </source>
</reference>
<keyword evidence="2 3" id="KW-0186">Copper</keyword>
<dbReference type="CDD" id="cd02968">
    <property type="entry name" value="SCO"/>
    <property type="match status" value="1"/>
</dbReference>
<dbReference type="GO" id="GO:0046872">
    <property type="term" value="F:metal ion binding"/>
    <property type="evidence" value="ECO:0007669"/>
    <property type="project" value="UniProtKB-KW"/>
</dbReference>
<dbReference type="FunFam" id="3.40.30.10:FF:000013">
    <property type="entry name" value="Blast:Protein SCO1 homolog, mitochondrial"/>
    <property type="match status" value="1"/>
</dbReference>
<keyword evidence="3" id="KW-0479">Metal-binding</keyword>
<evidence type="ECO:0000256" key="3">
    <source>
        <dbReference type="PIRSR" id="PIRSR603782-1"/>
    </source>
</evidence>
<dbReference type="OrthoDB" id="9790194at2"/>
<evidence type="ECO:0000313" key="6">
    <source>
        <dbReference type="EMBL" id="PXW95772.1"/>
    </source>
</evidence>
<dbReference type="PANTHER" id="PTHR12151">
    <property type="entry name" value="ELECTRON TRANSPORT PROTIN SCO1/SENC FAMILY MEMBER"/>
    <property type="match status" value="1"/>
</dbReference>
<keyword evidence="7" id="KW-1185">Reference proteome</keyword>
<evidence type="ECO:0000256" key="2">
    <source>
        <dbReference type="ARBA" id="ARBA00023008"/>
    </source>
</evidence>
<evidence type="ECO:0000313" key="7">
    <source>
        <dbReference type="Proteomes" id="UP000247811"/>
    </source>
</evidence>
<feature type="binding site" evidence="3">
    <location>
        <position position="69"/>
    </location>
    <ligand>
        <name>Cu cation</name>
        <dbReference type="ChEBI" id="CHEBI:23378"/>
    </ligand>
</feature>
<feature type="domain" description="Thioredoxin" evidence="5">
    <location>
        <begin position="17"/>
        <end position="193"/>
    </location>
</feature>
<organism evidence="6 7">
    <name type="scientific">Sphaerotilus hippei</name>
    <dbReference type="NCBI Taxonomy" id="744406"/>
    <lineage>
        <taxon>Bacteria</taxon>
        <taxon>Pseudomonadati</taxon>
        <taxon>Pseudomonadota</taxon>
        <taxon>Betaproteobacteria</taxon>
        <taxon>Burkholderiales</taxon>
        <taxon>Sphaerotilaceae</taxon>
        <taxon>Sphaerotilus</taxon>
    </lineage>
</organism>
<accession>A0A318GZU2</accession>
<dbReference type="EMBL" id="QJJS01000008">
    <property type="protein sequence ID" value="PXW95772.1"/>
    <property type="molecule type" value="Genomic_DNA"/>
</dbReference>
<dbReference type="Pfam" id="PF02630">
    <property type="entry name" value="SCO1-SenC"/>
    <property type="match status" value="1"/>
</dbReference>
<protein>
    <submittedName>
        <fullName evidence="6">Protein SCO1/2</fullName>
    </submittedName>
</protein>
<dbReference type="AlphaFoldDB" id="A0A318GZU2"/>
<feature type="disulfide bond" description="Redox-active" evidence="4">
    <location>
        <begin position="69"/>
        <end position="73"/>
    </location>
</feature>
<proteinExistence type="inferred from homology"/>
<name>A0A318GZU2_9BURK</name>
<evidence type="ECO:0000259" key="5">
    <source>
        <dbReference type="PROSITE" id="PS51352"/>
    </source>
</evidence>
<dbReference type="InterPro" id="IPR036249">
    <property type="entry name" value="Thioredoxin-like_sf"/>
</dbReference>
<sequence length="196" mass="21314">MWSATSATLLLAGCDSRESGGSTASFKSLDITGADYGRHLDLPDFNGRERHLGDFAGKLVVVFFGYTQCPDVCPTTLAALRETQQLLGADGDRLVGVFVTVDPQRDTAALLKDYVGSFNPDWVALRGSPDQIAAAAREFKVFYRKVPGPTETSYTMDHTAASYVIDTRGRIRLYVRHNTPPQELAADLRVLLAQGG</sequence>
<comment type="caution">
    <text evidence="6">The sequence shown here is derived from an EMBL/GenBank/DDBJ whole genome shotgun (WGS) entry which is preliminary data.</text>
</comment>